<organism evidence="1 2">
    <name type="scientific">Burkholderia phage BcepSauron</name>
    <dbReference type="NCBI Taxonomy" id="2530033"/>
    <lineage>
        <taxon>Viruses</taxon>
        <taxon>Duplodnaviria</taxon>
        <taxon>Heunggongvirae</taxon>
        <taxon>Uroviricota</taxon>
        <taxon>Caudoviricetes</taxon>
        <taxon>Sarumanvirus</taxon>
        <taxon>Sarumanvirus bcepsauron</taxon>
    </lineage>
</organism>
<accession>A0A482MMM0</accession>
<name>A0A482MMM0_9CAUD</name>
<dbReference type="EMBL" id="MK552141">
    <property type="protein sequence ID" value="QBQ74502.1"/>
    <property type="molecule type" value="Genomic_DNA"/>
</dbReference>
<dbReference type="Proteomes" id="UP000301424">
    <property type="component" value="Segment"/>
</dbReference>
<protein>
    <submittedName>
        <fullName evidence="1">Uncharacterized protein</fullName>
    </submittedName>
</protein>
<evidence type="ECO:0000313" key="2">
    <source>
        <dbReference type="Proteomes" id="UP000301424"/>
    </source>
</evidence>
<reference evidence="1 2" key="1">
    <citation type="submission" date="2019-02" db="EMBL/GenBank/DDBJ databases">
        <title>Complete genome sequence of Burkholderia cenocepacia phage BcepSauron.</title>
        <authorList>
            <person name="Park K."/>
            <person name="Gonzalez C."/>
            <person name="Liu M."/>
            <person name="Gill J."/>
        </authorList>
    </citation>
    <scope>NUCLEOTIDE SEQUENCE [LARGE SCALE GENOMIC DNA]</scope>
</reference>
<evidence type="ECO:0000313" key="1">
    <source>
        <dbReference type="EMBL" id="QBQ74502.1"/>
    </source>
</evidence>
<gene>
    <name evidence="1" type="ORF">BcepSauron_122</name>
</gene>
<sequence length="133" mass="14897">MTTHYLYEASLGFVTYPEGFQSHHSHTLDIADAMPFDSYEEAEAYAEANVISDVSILNMATPESSDYPSKYTLYWLDGHRRVILGGATFAQSFTNAGYGAGALRALDFYASGDDNSYTWSPTKRDWERLTHSD</sequence>
<proteinExistence type="predicted"/>
<keyword evidence="2" id="KW-1185">Reference proteome</keyword>